<evidence type="ECO:0000313" key="1">
    <source>
        <dbReference type="EMBL" id="KAK2178725.1"/>
    </source>
</evidence>
<comment type="caution">
    <text evidence="1">The sequence shown here is derived from an EMBL/GenBank/DDBJ whole genome shotgun (WGS) entry which is preliminary data.</text>
</comment>
<evidence type="ECO:0000313" key="2">
    <source>
        <dbReference type="Proteomes" id="UP001209878"/>
    </source>
</evidence>
<name>A0AAD9KXJ0_RIDPI</name>
<protein>
    <submittedName>
        <fullName evidence="1">Uncharacterized protein</fullName>
    </submittedName>
</protein>
<sequence length="45" mass="4927">MSMLYLASSIATSAARLSGRIAPSRSRRVLRFHYAIVSSCLLLLS</sequence>
<organism evidence="1 2">
    <name type="scientific">Ridgeia piscesae</name>
    <name type="common">Tubeworm</name>
    <dbReference type="NCBI Taxonomy" id="27915"/>
    <lineage>
        <taxon>Eukaryota</taxon>
        <taxon>Metazoa</taxon>
        <taxon>Spiralia</taxon>
        <taxon>Lophotrochozoa</taxon>
        <taxon>Annelida</taxon>
        <taxon>Polychaeta</taxon>
        <taxon>Sedentaria</taxon>
        <taxon>Canalipalpata</taxon>
        <taxon>Sabellida</taxon>
        <taxon>Siboglinidae</taxon>
        <taxon>Ridgeia</taxon>
    </lineage>
</organism>
<keyword evidence="2" id="KW-1185">Reference proteome</keyword>
<dbReference type="AlphaFoldDB" id="A0AAD9KXJ0"/>
<proteinExistence type="predicted"/>
<dbReference type="Proteomes" id="UP001209878">
    <property type="component" value="Unassembled WGS sequence"/>
</dbReference>
<gene>
    <name evidence="1" type="ORF">NP493_532g03029</name>
</gene>
<accession>A0AAD9KXJ0</accession>
<reference evidence="1" key="1">
    <citation type="journal article" date="2023" name="Mol. Biol. Evol.">
        <title>Third-Generation Sequencing Reveals the Adaptive Role of the Epigenome in Three Deep-Sea Polychaetes.</title>
        <authorList>
            <person name="Perez M."/>
            <person name="Aroh O."/>
            <person name="Sun Y."/>
            <person name="Lan Y."/>
            <person name="Juniper S.K."/>
            <person name="Young C.R."/>
            <person name="Angers B."/>
            <person name="Qian P.Y."/>
        </authorList>
    </citation>
    <scope>NUCLEOTIDE SEQUENCE</scope>
    <source>
        <strain evidence="1">R07B-5</strain>
    </source>
</reference>
<dbReference type="EMBL" id="JAODUO010000531">
    <property type="protein sequence ID" value="KAK2178725.1"/>
    <property type="molecule type" value="Genomic_DNA"/>
</dbReference>